<dbReference type="RefSeq" id="WP_150441159.1">
    <property type="nucleotide sequence ID" value="NZ_VYKL01000026.1"/>
</dbReference>
<accession>A0A5J5HLQ3</accession>
<dbReference type="AlphaFoldDB" id="A0A5J5HLQ3"/>
<evidence type="ECO:0000313" key="1">
    <source>
        <dbReference type="EMBL" id="KAA9021631.1"/>
    </source>
</evidence>
<name>A0A5J5HLQ3_9BACI</name>
<proteinExistence type="predicted"/>
<dbReference type="EMBL" id="VYKL01000026">
    <property type="protein sequence ID" value="KAA9021631.1"/>
    <property type="molecule type" value="Genomic_DNA"/>
</dbReference>
<protein>
    <submittedName>
        <fullName evidence="1">Uncharacterized protein</fullName>
    </submittedName>
</protein>
<dbReference type="Proteomes" id="UP000326671">
    <property type="component" value="Unassembled WGS sequence"/>
</dbReference>
<evidence type="ECO:0000313" key="2">
    <source>
        <dbReference type="Proteomes" id="UP000326671"/>
    </source>
</evidence>
<keyword evidence="2" id="KW-1185">Reference proteome</keyword>
<sequence>MSSEPTLQQIAESVTRSVLNANDKDLEGFQKIIDESIKVRESHRNLQKLVKNYSNSMIQRS</sequence>
<gene>
    <name evidence="1" type="ORF">F4V44_16720</name>
</gene>
<comment type="caution">
    <text evidence="1">The sequence shown here is derived from an EMBL/GenBank/DDBJ whole genome shotgun (WGS) entry which is preliminary data.</text>
</comment>
<organism evidence="1 2">
    <name type="scientific">Niallia endozanthoxylica</name>
    <dbReference type="NCBI Taxonomy" id="2036016"/>
    <lineage>
        <taxon>Bacteria</taxon>
        <taxon>Bacillati</taxon>
        <taxon>Bacillota</taxon>
        <taxon>Bacilli</taxon>
        <taxon>Bacillales</taxon>
        <taxon>Bacillaceae</taxon>
        <taxon>Niallia</taxon>
    </lineage>
</organism>
<dbReference type="OrthoDB" id="2924972at2"/>
<reference evidence="1 2" key="1">
    <citation type="submission" date="2019-09" db="EMBL/GenBank/DDBJ databases">
        <title>Whole genome sequences of isolates from the Mars Exploration Rovers.</title>
        <authorList>
            <person name="Seuylemezian A."/>
            <person name="Vaishampayan P."/>
        </authorList>
    </citation>
    <scope>NUCLEOTIDE SEQUENCE [LARGE SCALE GENOMIC DNA]</scope>
    <source>
        <strain evidence="1 2">MER_TA_151</strain>
    </source>
</reference>